<dbReference type="InterPro" id="IPR050131">
    <property type="entry name" value="Peptidase_S8_subtilisin-like"/>
</dbReference>
<evidence type="ECO:0000256" key="2">
    <source>
        <dbReference type="ARBA" id="ARBA00022670"/>
    </source>
</evidence>
<dbReference type="Proteomes" id="UP000198619">
    <property type="component" value="Unassembled WGS sequence"/>
</dbReference>
<dbReference type="PROSITE" id="PS00137">
    <property type="entry name" value="SUBTILASE_HIS"/>
    <property type="match status" value="1"/>
</dbReference>
<keyword evidence="3 5" id="KW-0378">Hydrolase</keyword>
<evidence type="ECO:0000256" key="4">
    <source>
        <dbReference type="ARBA" id="ARBA00022825"/>
    </source>
</evidence>
<dbReference type="PROSITE" id="PS00136">
    <property type="entry name" value="SUBTILASE_ASP"/>
    <property type="match status" value="1"/>
</dbReference>
<reference evidence="7 8" key="1">
    <citation type="submission" date="2016-10" db="EMBL/GenBank/DDBJ databases">
        <authorList>
            <person name="de Groot N.N."/>
        </authorList>
    </citation>
    <scope>NUCLEOTIDE SEQUENCE [LARGE SCALE GENOMIC DNA]</scope>
    <source>
        <strain evidence="7 8">DSM 12271</strain>
    </source>
</reference>
<dbReference type="InterPro" id="IPR022398">
    <property type="entry name" value="Peptidase_S8_His-AS"/>
</dbReference>
<evidence type="ECO:0000256" key="5">
    <source>
        <dbReference type="PROSITE-ProRule" id="PRU01240"/>
    </source>
</evidence>
<evidence type="ECO:0000313" key="8">
    <source>
        <dbReference type="Proteomes" id="UP000198619"/>
    </source>
</evidence>
<dbReference type="PANTHER" id="PTHR43806:SF11">
    <property type="entry name" value="CEREVISIN-RELATED"/>
    <property type="match status" value="1"/>
</dbReference>
<accession>A0A1I1A215</accession>
<feature type="active site" description="Charge relay system" evidence="5">
    <location>
        <position position="257"/>
    </location>
</feature>
<dbReference type="InterPro" id="IPR036852">
    <property type="entry name" value="Peptidase_S8/S53_dom_sf"/>
</dbReference>
<keyword evidence="8" id="KW-1185">Reference proteome</keyword>
<gene>
    <name evidence="7" type="ORF">SAMN04488528_102731</name>
</gene>
<dbReference type="PROSITE" id="PS51892">
    <property type="entry name" value="SUBTILASE"/>
    <property type="match status" value="1"/>
</dbReference>
<dbReference type="InterPro" id="IPR023827">
    <property type="entry name" value="Peptidase_S8_Asp-AS"/>
</dbReference>
<evidence type="ECO:0000259" key="6">
    <source>
        <dbReference type="Pfam" id="PF00082"/>
    </source>
</evidence>
<evidence type="ECO:0000313" key="7">
    <source>
        <dbReference type="EMBL" id="SFB30628.1"/>
    </source>
</evidence>
<keyword evidence="4 5" id="KW-0720">Serine protease</keyword>
<feature type="active site" description="Charge relay system" evidence="5">
    <location>
        <position position="53"/>
    </location>
</feature>
<dbReference type="PRINTS" id="PR00723">
    <property type="entry name" value="SUBTILISIN"/>
</dbReference>
<dbReference type="STRING" id="84698.SAMN04488528_102731"/>
<feature type="active site" description="Charge relay system" evidence="5">
    <location>
        <position position="86"/>
    </location>
</feature>
<dbReference type="Pfam" id="PF00082">
    <property type="entry name" value="Peptidase_S8"/>
    <property type="match status" value="1"/>
</dbReference>
<protein>
    <submittedName>
        <fullName evidence="7">Subtilase family protein</fullName>
    </submittedName>
</protein>
<evidence type="ECO:0000256" key="1">
    <source>
        <dbReference type="ARBA" id="ARBA00011073"/>
    </source>
</evidence>
<dbReference type="GO" id="GO:0006508">
    <property type="term" value="P:proteolysis"/>
    <property type="evidence" value="ECO:0007669"/>
    <property type="project" value="UniProtKB-KW"/>
</dbReference>
<feature type="domain" description="Peptidase S8/S53" evidence="6">
    <location>
        <begin position="46"/>
        <end position="296"/>
    </location>
</feature>
<sequence>MTKSLYNKKNKVYDLINDEYKELLWGLRLINLEETWSKISNLDLCNIKIGLIDSGVDRNHEDLKNIVIEGFNFIDNSKDTTDHFGHGTRVAGIIGAEKNNKIGIAGVASGVQIVPLKVMDHRGKANIKNIIKALEWCMNNDIDIINLSLGYYKDCLNILTNKNSQDYFIEEEIVSELIKKSVPIISAVGNGYGKETQYPAAYSSVISVASCGIKLSPFHLYASPKNNKCKKDTIYAPGEYIYTTDIRGNYVYDFGSSMACGFVTGAIALLKSQNKVLSPKKLKNLLLDHSKKITTPNEDIKFLNVDNAFNELQGF</sequence>
<evidence type="ECO:0000256" key="3">
    <source>
        <dbReference type="ARBA" id="ARBA00022801"/>
    </source>
</evidence>
<dbReference type="GO" id="GO:0004252">
    <property type="term" value="F:serine-type endopeptidase activity"/>
    <property type="evidence" value="ECO:0007669"/>
    <property type="project" value="UniProtKB-UniRule"/>
</dbReference>
<dbReference type="InterPro" id="IPR015500">
    <property type="entry name" value="Peptidase_S8_subtilisin-rel"/>
</dbReference>
<dbReference type="EMBL" id="FOKI01000027">
    <property type="protein sequence ID" value="SFB30628.1"/>
    <property type="molecule type" value="Genomic_DNA"/>
</dbReference>
<dbReference type="AlphaFoldDB" id="A0A1I1A215"/>
<dbReference type="InterPro" id="IPR000209">
    <property type="entry name" value="Peptidase_S8/S53_dom"/>
</dbReference>
<dbReference type="PANTHER" id="PTHR43806">
    <property type="entry name" value="PEPTIDASE S8"/>
    <property type="match status" value="1"/>
</dbReference>
<keyword evidence="2 5" id="KW-0645">Protease</keyword>
<name>A0A1I1A215_9CLOT</name>
<dbReference type="Gene3D" id="3.40.50.200">
    <property type="entry name" value="Peptidase S8/S53 domain"/>
    <property type="match status" value="1"/>
</dbReference>
<organism evidence="7 8">
    <name type="scientific">Clostridium frigidicarnis</name>
    <dbReference type="NCBI Taxonomy" id="84698"/>
    <lineage>
        <taxon>Bacteria</taxon>
        <taxon>Bacillati</taxon>
        <taxon>Bacillota</taxon>
        <taxon>Clostridia</taxon>
        <taxon>Eubacteriales</taxon>
        <taxon>Clostridiaceae</taxon>
        <taxon>Clostridium</taxon>
    </lineage>
</organism>
<proteinExistence type="inferred from homology"/>
<comment type="similarity">
    <text evidence="1 5">Belongs to the peptidase S8 family.</text>
</comment>
<dbReference type="SUPFAM" id="SSF52743">
    <property type="entry name" value="Subtilisin-like"/>
    <property type="match status" value="1"/>
</dbReference>